<dbReference type="InterPro" id="IPR007577">
    <property type="entry name" value="GlycoTrfase_DXD_sugar-bd_CS"/>
</dbReference>
<dbReference type="RefSeq" id="WP_234657331.1">
    <property type="nucleotide sequence ID" value="NZ_CP094997.1"/>
</dbReference>
<name>A0A9X1PP84_9BACT</name>
<dbReference type="Pfam" id="PF04488">
    <property type="entry name" value="Gly_transf_sug"/>
    <property type="match status" value="1"/>
</dbReference>
<dbReference type="Gene3D" id="3.90.550.20">
    <property type="match status" value="1"/>
</dbReference>
<dbReference type="InterPro" id="IPR029044">
    <property type="entry name" value="Nucleotide-diphossugar_trans"/>
</dbReference>
<dbReference type="AlphaFoldDB" id="A0A9X1PP84"/>
<sequence>MKFGNEIVQSLWIGDSLSTMEQLSINSYLKNGHEFHLYSYDKIRNVPEGTILKDANSILSKDRIFKDSRNLYAAFSDWFRYRMLYENGGWWVDLDSVCVQFFDVEEDYCFATEYFYKDRKVPTLNVCNLKVPQEAEIIQDCLIAIEDRILKSKVVPWGSCGPFLFREIIRSYDASPFIKAPHVFCPIPWFNYLNFINESANELDQETLAIHLYNGAWSSERVDKDASYRADSLFESLKAKYLNLDVIV</sequence>
<evidence type="ECO:0008006" key="3">
    <source>
        <dbReference type="Google" id="ProtNLM"/>
    </source>
</evidence>
<gene>
    <name evidence="1" type="ORF">LXM26_22970</name>
</gene>
<comment type="caution">
    <text evidence="1">The sequence shown here is derived from an EMBL/GenBank/DDBJ whole genome shotgun (WGS) entry which is preliminary data.</text>
</comment>
<evidence type="ECO:0000313" key="2">
    <source>
        <dbReference type="Proteomes" id="UP001139000"/>
    </source>
</evidence>
<keyword evidence="2" id="KW-1185">Reference proteome</keyword>
<dbReference type="SUPFAM" id="SSF53448">
    <property type="entry name" value="Nucleotide-diphospho-sugar transferases"/>
    <property type="match status" value="1"/>
</dbReference>
<proteinExistence type="predicted"/>
<protein>
    <recommendedName>
        <fullName evidence="3">Alpha 1,4-glycosyltransferase domain-containing protein</fullName>
    </recommendedName>
</protein>
<organism evidence="1 2">
    <name type="scientific">Dyadobacter chenwenxiniae</name>
    <dbReference type="NCBI Taxonomy" id="2906456"/>
    <lineage>
        <taxon>Bacteria</taxon>
        <taxon>Pseudomonadati</taxon>
        <taxon>Bacteroidota</taxon>
        <taxon>Cytophagia</taxon>
        <taxon>Cytophagales</taxon>
        <taxon>Spirosomataceae</taxon>
        <taxon>Dyadobacter</taxon>
    </lineage>
</organism>
<reference evidence="1" key="1">
    <citation type="submission" date="2021-12" db="EMBL/GenBank/DDBJ databases">
        <title>Novel species in genus Dyadobacter.</title>
        <authorList>
            <person name="Ma C."/>
        </authorList>
    </citation>
    <scope>NUCLEOTIDE SEQUENCE</scope>
    <source>
        <strain evidence="1">LJ419</strain>
    </source>
</reference>
<dbReference type="Proteomes" id="UP001139000">
    <property type="component" value="Unassembled WGS sequence"/>
</dbReference>
<evidence type="ECO:0000313" key="1">
    <source>
        <dbReference type="EMBL" id="MCF0064396.1"/>
    </source>
</evidence>
<dbReference type="EMBL" id="JAJTTC010000007">
    <property type="protein sequence ID" value="MCF0064396.1"/>
    <property type="molecule type" value="Genomic_DNA"/>
</dbReference>
<accession>A0A9X1PP84</accession>